<dbReference type="Gene3D" id="3.40.50.300">
    <property type="entry name" value="P-loop containing nucleotide triphosphate hydrolases"/>
    <property type="match status" value="1"/>
</dbReference>
<dbReference type="Proteomes" id="UP001627154">
    <property type="component" value="Unassembled WGS sequence"/>
</dbReference>
<dbReference type="SUPFAM" id="SSF52540">
    <property type="entry name" value="P-loop containing nucleoside triphosphate hydrolases"/>
    <property type="match status" value="1"/>
</dbReference>
<evidence type="ECO:0000313" key="3">
    <source>
        <dbReference type="Proteomes" id="UP001627154"/>
    </source>
</evidence>
<proteinExistence type="predicted"/>
<reference evidence="2 3" key="1">
    <citation type="journal article" date="2024" name="bioRxiv">
        <title>A reference genome for Trichogramma kaykai: A tiny desert-dwelling parasitoid wasp with competing sex-ratio distorters.</title>
        <authorList>
            <person name="Culotta J."/>
            <person name="Lindsey A.R."/>
        </authorList>
    </citation>
    <scope>NUCLEOTIDE SEQUENCE [LARGE SCALE GENOMIC DNA]</scope>
    <source>
        <strain evidence="2 3">KSX58</strain>
    </source>
</reference>
<keyword evidence="1" id="KW-0812">Transmembrane</keyword>
<feature type="transmembrane region" description="Helical" evidence="1">
    <location>
        <begin position="234"/>
        <end position="257"/>
    </location>
</feature>
<accession>A0ABD2WTH2</accession>
<keyword evidence="3" id="KW-1185">Reference proteome</keyword>
<comment type="caution">
    <text evidence="2">The sequence shown here is derived from an EMBL/GenBank/DDBJ whole genome shotgun (WGS) entry which is preliminary data.</text>
</comment>
<dbReference type="AlphaFoldDB" id="A0ABD2WTH2"/>
<dbReference type="EMBL" id="JBJJXI010000076">
    <property type="protein sequence ID" value="KAL3395879.1"/>
    <property type="molecule type" value="Genomic_DNA"/>
</dbReference>
<protein>
    <submittedName>
        <fullName evidence="2">Uncharacterized protein</fullName>
    </submittedName>
</protein>
<name>A0ABD2WTH2_9HYME</name>
<evidence type="ECO:0000313" key="2">
    <source>
        <dbReference type="EMBL" id="KAL3395879.1"/>
    </source>
</evidence>
<organism evidence="2 3">
    <name type="scientific">Trichogramma kaykai</name>
    <dbReference type="NCBI Taxonomy" id="54128"/>
    <lineage>
        <taxon>Eukaryota</taxon>
        <taxon>Metazoa</taxon>
        <taxon>Ecdysozoa</taxon>
        <taxon>Arthropoda</taxon>
        <taxon>Hexapoda</taxon>
        <taxon>Insecta</taxon>
        <taxon>Pterygota</taxon>
        <taxon>Neoptera</taxon>
        <taxon>Endopterygota</taxon>
        <taxon>Hymenoptera</taxon>
        <taxon>Apocrita</taxon>
        <taxon>Proctotrupomorpha</taxon>
        <taxon>Chalcidoidea</taxon>
        <taxon>Trichogrammatidae</taxon>
        <taxon>Trichogramma</taxon>
    </lineage>
</organism>
<sequence length="497" mass="56623">MENRYPFSDSDNSDFKLSRAASFSNLTTSSNKVMLEQKCETDNKDSLIRQYSCEQIYDHKSNSSHLKVSETIKSGDRKEKSTWQSKPTRIPTFRGLNQGFNPFAESSRTLKTERKKPSLIAPAKLVLSDDKSVQIIPDPNFSNGNEVSKEISNESDLEFTKPLFTPKLSIKNTWKKRDAALRENSLIKRKSLNEITWDKHSSSDIKEDDKVDTSELKKRLRSLIAEEPKKKTRVWLQALIMFTAFISLVTFYSLFFLNKTDSADGFCKPTFKLSSASKELKDRLYGQDLAMRELNQYFVNIENQSSLNIVSFVGGTGVGKSYASEIIKETLGDTLHNLNFFSPLIKKESEAYSSLSACRCNFIVLENLKTDDVLDVVHFAKKLKSEAPNYCILVLAIFNIQETDNNLKRSINWERAISMIENSFKNEIDTLFKVIKFKQLTADVLKKCIEDAAVYNNIVLSIEKINYITRDLLNSDSGCKGANAKVQLFNDKMKSEL</sequence>
<keyword evidence="1" id="KW-1133">Transmembrane helix</keyword>
<dbReference type="InterPro" id="IPR027417">
    <property type="entry name" value="P-loop_NTPase"/>
</dbReference>
<gene>
    <name evidence="2" type="ORF">TKK_010043</name>
</gene>
<keyword evidence="1" id="KW-0472">Membrane</keyword>
<evidence type="ECO:0000256" key="1">
    <source>
        <dbReference type="SAM" id="Phobius"/>
    </source>
</evidence>